<organism evidence="2">
    <name type="scientific">Anopheles sinensis</name>
    <name type="common">Mosquito</name>
    <dbReference type="NCBI Taxonomy" id="74873"/>
    <lineage>
        <taxon>Eukaryota</taxon>
        <taxon>Metazoa</taxon>
        <taxon>Ecdysozoa</taxon>
        <taxon>Arthropoda</taxon>
        <taxon>Hexapoda</taxon>
        <taxon>Insecta</taxon>
        <taxon>Pterygota</taxon>
        <taxon>Neoptera</taxon>
        <taxon>Endopterygota</taxon>
        <taxon>Diptera</taxon>
        <taxon>Nematocera</taxon>
        <taxon>Culicoidea</taxon>
        <taxon>Culicidae</taxon>
        <taxon>Anophelinae</taxon>
        <taxon>Anopheles</taxon>
    </lineage>
</organism>
<keyword evidence="4" id="KW-1185">Reference proteome</keyword>
<dbReference type="Proteomes" id="UP000030765">
    <property type="component" value="Unassembled WGS sequence"/>
</dbReference>
<evidence type="ECO:0000313" key="4">
    <source>
        <dbReference type="Proteomes" id="UP000030765"/>
    </source>
</evidence>
<proteinExistence type="predicted"/>
<dbReference type="VEuPathDB" id="VectorBase:ASIC007999"/>
<evidence type="ECO:0000313" key="3">
    <source>
        <dbReference type="EnsemblMetazoa" id="ASIC007999-PA"/>
    </source>
</evidence>
<feature type="region of interest" description="Disordered" evidence="1">
    <location>
        <begin position="65"/>
        <end position="88"/>
    </location>
</feature>
<feature type="compositionally biased region" description="Basic and acidic residues" evidence="1">
    <location>
        <begin position="144"/>
        <end position="156"/>
    </location>
</feature>
<dbReference type="EMBL" id="ATLV01015585">
    <property type="status" value="NOT_ANNOTATED_CDS"/>
    <property type="molecule type" value="Genomic_DNA"/>
</dbReference>
<evidence type="ECO:0000313" key="2">
    <source>
        <dbReference type="EMBL" id="KFB40507.1"/>
    </source>
</evidence>
<accession>A0A084VRB3</accession>
<name>A0A084VRB3_ANOSI</name>
<reference evidence="3" key="2">
    <citation type="submission" date="2020-05" db="UniProtKB">
        <authorList>
            <consortium name="EnsemblMetazoa"/>
        </authorList>
    </citation>
    <scope>IDENTIFICATION</scope>
</reference>
<feature type="compositionally biased region" description="Basic and acidic residues" evidence="1">
    <location>
        <begin position="177"/>
        <end position="187"/>
    </location>
</feature>
<feature type="compositionally biased region" description="Basic and acidic residues" evidence="1">
    <location>
        <begin position="31"/>
        <end position="40"/>
    </location>
</feature>
<dbReference type="EnsemblMetazoa" id="ASIC007999-RA">
    <property type="protein sequence ID" value="ASIC007999-PA"/>
    <property type="gene ID" value="ASIC007999"/>
</dbReference>
<protein>
    <submittedName>
        <fullName evidence="2 3">Uncharacterized protein</fullName>
    </submittedName>
</protein>
<sequence length="187" mass="20766">MMLGVEIRTTSPRKSIRKPGMAWKAKRTEKRTRQAEGKCARARDLAQKLGRANGTCVATAVPQRSREVVGSGKNRKAERTSGRTPYEPSEGLVYLSVHISHALAQLLGAPQNGKLENAGEERWRAWSQAGDFRQSGAGDARASNVEKKVQRIENRPKARPRVGSRQLHRSCTGVFEAPKEYHELRAP</sequence>
<dbReference type="AlphaFoldDB" id="A0A084VRB3"/>
<feature type="region of interest" description="Disordered" evidence="1">
    <location>
        <begin position="132"/>
        <end position="187"/>
    </location>
</feature>
<reference evidence="2 4" key="1">
    <citation type="journal article" date="2014" name="BMC Genomics">
        <title>Genome sequence of Anopheles sinensis provides insight into genetics basis of mosquito competence for malaria parasites.</title>
        <authorList>
            <person name="Zhou D."/>
            <person name="Zhang D."/>
            <person name="Ding G."/>
            <person name="Shi L."/>
            <person name="Hou Q."/>
            <person name="Ye Y."/>
            <person name="Xu Y."/>
            <person name="Zhou H."/>
            <person name="Xiong C."/>
            <person name="Li S."/>
            <person name="Yu J."/>
            <person name="Hong S."/>
            <person name="Yu X."/>
            <person name="Zou P."/>
            <person name="Chen C."/>
            <person name="Chang X."/>
            <person name="Wang W."/>
            <person name="Lv Y."/>
            <person name="Sun Y."/>
            <person name="Ma L."/>
            <person name="Shen B."/>
            <person name="Zhu C."/>
        </authorList>
    </citation>
    <scope>NUCLEOTIDE SEQUENCE [LARGE SCALE GENOMIC DNA]</scope>
</reference>
<dbReference type="EMBL" id="KE525023">
    <property type="protein sequence ID" value="KFB40507.1"/>
    <property type="molecule type" value="Genomic_DNA"/>
</dbReference>
<feature type="compositionally biased region" description="Basic residues" evidence="1">
    <location>
        <begin position="157"/>
        <end position="168"/>
    </location>
</feature>
<feature type="region of interest" description="Disordered" evidence="1">
    <location>
        <begin position="1"/>
        <end position="40"/>
    </location>
</feature>
<gene>
    <name evidence="2" type="ORF">ZHAS_00007999</name>
</gene>
<evidence type="ECO:0000256" key="1">
    <source>
        <dbReference type="SAM" id="MobiDB-lite"/>
    </source>
</evidence>